<dbReference type="Proteomes" id="UP001321473">
    <property type="component" value="Unassembled WGS sequence"/>
</dbReference>
<keyword evidence="3" id="KW-1185">Reference proteome</keyword>
<evidence type="ECO:0000313" key="3">
    <source>
        <dbReference type="Proteomes" id="UP001321473"/>
    </source>
</evidence>
<name>A0AAQ4D2G1_AMBAM</name>
<gene>
    <name evidence="2" type="ORF">V5799_000632</name>
</gene>
<feature type="non-terminal residue" evidence="2">
    <location>
        <position position="1"/>
    </location>
</feature>
<protein>
    <submittedName>
        <fullName evidence="2">Uncharacterized protein</fullName>
    </submittedName>
</protein>
<accession>A0AAQ4D2G1</accession>
<evidence type="ECO:0000313" key="2">
    <source>
        <dbReference type="EMBL" id="KAK8756651.1"/>
    </source>
</evidence>
<organism evidence="2 3">
    <name type="scientific">Amblyomma americanum</name>
    <name type="common">Lone star tick</name>
    <dbReference type="NCBI Taxonomy" id="6943"/>
    <lineage>
        <taxon>Eukaryota</taxon>
        <taxon>Metazoa</taxon>
        <taxon>Ecdysozoa</taxon>
        <taxon>Arthropoda</taxon>
        <taxon>Chelicerata</taxon>
        <taxon>Arachnida</taxon>
        <taxon>Acari</taxon>
        <taxon>Parasitiformes</taxon>
        <taxon>Ixodida</taxon>
        <taxon>Ixodoidea</taxon>
        <taxon>Ixodidae</taxon>
        <taxon>Amblyomminae</taxon>
        <taxon>Amblyomma</taxon>
    </lineage>
</organism>
<dbReference type="AlphaFoldDB" id="A0AAQ4D2G1"/>
<comment type="caution">
    <text evidence="2">The sequence shown here is derived from an EMBL/GenBank/DDBJ whole genome shotgun (WGS) entry which is preliminary data.</text>
</comment>
<reference evidence="2 3" key="1">
    <citation type="journal article" date="2023" name="Arcadia Sci">
        <title>De novo assembly of a long-read Amblyomma americanum tick genome.</title>
        <authorList>
            <person name="Chou S."/>
            <person name="Poskanzer K.E."/>
            <person name="Rollins M."/>
            <person name="Thuy-Boun P.S."/>
        </authorList>
    </citation>
    <scope>NUCLEOTIDE SEQUENCE [LARGE SCALE GENOMIC DNA]</scope>
    <source>
        <strain evidence="2">F_SG_1</strain>
        <tissue evidence="2">Salivary glands</tissue>
    </source>
</reference>
<dbReference type="EMBL" id="JARKHS020036019">
    <property type="protein sequence ID" value="KAK8756651.1"/>
    <property type="molecule type" value="Genomic_DNA"/>
</dbReference>
<proteinExistence type="predicted"/>
<sequence>REAAAQRRPRTSGPETAPLTPSAHVQHRVHATRPQNWARNRRRPPTSGSDSTSAESVRAQRAHSRAFPLRRLQSDAGPSDRQQPQD</sequence>
<evidence type="ECO:0000256" key="1">
    <source>
        <dbReference type="SAM" id="MobiDB-lite"/>
    </source>
</evidence>
<feature type="region of interest" description="Disordered" evidence="1">
    <location>
        <begin position="1"/>
        <end position="86"/>
    </location>
</feature>
<feature type="compositionally biased region" description="Polar residues" evidence="1">
    <location>
        <begin position="46"/>
        <end position="55"/>
    </location>
</feature>